<keyword evidence="13" id="KW-0720">Serine protease</keyword>
<gene>
    <name evidence="15" type="ORF">CERSUDRAFT_137710</name>
</gene>
<keyword evidence="12" id="KW-0325">Glycoprotein</keyword>
<feature type="binding site" evidence="13">
    <location>
        <position position="346"/>
    </location>
    <ligand>
        <name>Ca(2+)</name>
        <dbReference type="ChEBI" id="CHEBI:29108"/>
    </ligand>
</feature>
<keyword evidence="13" id="KW-0106">Calcium</keyword>
<evidence type="ECO:0000256" key="1">
    <source>
        <dbReference type="ARBA" id="ARBA00001910"/>
    </source>
</evidence>
<evidence type="ECO:0000313" key="16">
    <source>
        <dbReference type="Proteomes" id="UP000016930"/>
    </source>
</evidence>
<evidence type="ECO:0000256" key="13">
    <source>
        <dbReference type="PROSITE-ProRule" id="PRU01032"/>
    </source>
</evidence>
<dbReference type="GO" id="GO:0004252">
    <property type="term" value="F:serine-type endopeptidase activity"/>
    <property type="evidence" value="ECO:0007669"/>
    <property type="project" value="UniProtKB-UniRule"/>
</dbReference>
<dbReference type="InterPro" id="IPR036852">
    <property type="entry name" value="Peptidase_S8/S53_dom_sf"/>
</dbReference>
<dbReference type="InterPro" id="IPR050819">
    <property type="entry name" value="Tripeptidyl-peptidase_I"/>
</dbReference>
<keyword evidence="10" id="KW-0843">Virulence</keyword>
<evidence type="ECO:0000256" key="12">
    <source>
        <dbReference type="ARBA" id="ARBA00023180"/>
    </source>
</evidence>
<evidence type="ECO:0000256" key="6">
    <source>
        <dbReference type="ARBA" id="ARBA00022670"/>
    </source>
</evidence>
<feature type="active site" description="Charge relay system" evidence="13">
    <location>
        <position position="286"/>
    </location>
</feature>
<evidence type="ECO:0000256" key="3">
    <source>
        <dbReference type="ARBA" id="ARBA00004239"/>
    </source>
</evidence>
<feature type="non-terminal residue" evidence="15">
    <location>
        <position position="367"/>
    </location>
</feature>
<dbReference type="EMBL" id="KB445797">
    <property type="protein sequence ID" value="EMD37174.1"/>
    <property type="molecule type" value="Genomic_DNA"/>
</dbReference>
<keyword evidence="11" id="KW-0865">Zymogen</keyword>
<evidence type="ECO:0000256" key="10">
    <source>
        <dbReference type="ARBA" id="ARBA00023026"/>
    </source>
</evidence>
<feature type="binding site" evidence="13">
    <location>
        <position position="327"/>
    </location>
    <ligand>
        <name>Ca(2+)</name>
        <dbReference type="ChEBI" id="CHEBI:29108"/>
    </ligand>
</feature>
<comment type="catalytic activity">
    <reaction evidence="1">
        <text>Release of an N-terminal tripeptide from a polypeptide.</text>
        <dbReference type="EC" id="3.4.14.10"/>
    </reaction>
</comment>
<feature type="domain" description="Peptidase S53" evidence="14">
    <location>
        <begin position="13"/>
        <end position="367"/>
    </location>
</feature>
<evidence type="ECO:0000313" key="15">
    <source>
        <dbReference type="EMBL" id="EMD37174.1"/>
    </source>
</evidence>
<evidence type="ECO:0000256" key="8">
    <source>
        <dbReference type="ARBA" id="ARBA00022729"/>
    </source>
</evidence>
<keyword evidence="9 13" id="KW-0378">Hydrolase</keyword>
<proteinExistence type="predicted"/>
<name>M2PLF4_CERS8</name>
<accession>M2PLF4</accession>
<reference evidence="15 16" key="1">
    <citation type="journal article" date="2012" name="Proc. Natl. Acad. Sci. U.S.A.">
        <title>Comparative genomics of Ceriporiopsis subvermispora and Phanerochaete chrysosporium provide insight into selective ligninolysis.</title>
        <authorList>
            <person name="Fernandez-Fueyo E."/>
            <person name="Ruiz-Duenas F.J."/>
            <person name="Ferreira P."/>
            <person name="Floudas D."/>
            <person name="Hibbett D.S."/>
            <person name="Canessa P."/>
            <person name="Larrondo L.F."/>
            <person name="James T.Y."/>
            <person name="Seelenfreund D."/>
            <person name="Lobos S."/>
            <person name="Polanco R."/>
            <person name="Tello M."/>
            <person name="Honda Y."/>
            <person name="Watanabe T."/>
            <person name="Watanabe T."/>
            <person name="Ryu J.S."/>
            <person name="Kubicek C.P."/>
            <person name="Schmoll M."/>
            <person name="Gaskell J."/>
            <person name="Hammel K.E."/>
            <person name="St John F.J."/>
            <person name="Vanden Wymelenberg A."/>
            <person name="Sabat G."/>
            <person name="Splinter BonDurant S."/>
            <person name="Syed K."/>
            <person name="Yadav J.S."/>
            <person name="Doddapaneni H."/>
            <person name="Subramanian V."/>
            <person name="Lavin J.L."/>
            <person name="Oguiza J.A."/>
            <person name="Perez G."/>
            <person name="Pisabarro A.G."/>
            <person name="Ramirez L."/>
            <person name="Santoyo F."/>
            <person name="Master E."/>
            <person name="Coutinho P.M."/>
            <person name="Henrissat B."/>
            <person name="Lombard V."/>
            <person name="Magnuson J.K."/>
            <person name="Kuees U."/>
            <person name="Hori C."/>
            <person name="Igarashi K."/>
            <person name="Samejima M."/>
            <person name="Held B.W."/>
            <person name="Barry K.W."/>
            <person name="LaButti K.M."/>
            <person name="Lapidus A."/>
            <person name="Lindquist E.A."/>
            <person name="Lucas S.M."/>
            <person name="Riley R."/>
            <person name="Salamov A.A."/>
            <person name="Hoffmeister D."/>
            <person name="Schwenk D."/>
            <person name="Hadar Y."/>
            <person name="Yarden O."/>
            <person name="de Vries R.P."/>
            <person name="Wiebenga A."/>
            <person name="Stenlid J."/>
            <person name="Eastwood D."/>
            <person name="Grigoriev I.V."/>
            <person name="Berka R.M."/>
            <person name="Blanchette R.A."/>
            <person name="Kersten P."/>
            <person name="Martinez A.T."/>
            <person name="Vicuna R."/>
            <person name="Cullen D."/>
        </authorList>
    </citation>
    <scope>NUCLEOTIDE SEQUENCE [LARGE SCALE GENOMIC DNA]</scope>
    <source>
        <strain evidence="15 16">B</strain>
    </source>
</reference>
<comment type="subcellular location">
    <subcellularLocation>
        <location evidence="3">Secreted</location>
        <location evidence="3">Extracellular space</location>
    </subcellularLocation>
</comment>
<dbReference type="GO" id="GO:0006508">
    <property type="term" value="P:proteolysis"/>
    <property type="evidence" value="ECO:0007669"/>
    <property type="project" value="UniProtKB-KW"/>
</dbReference>
<evidence type="ECO:0000259" key="14">
    <source>
        <dbReference type="PROSITE" id="PS51695"/>
    </source>
</evidence>
<dbReference type="EC" id="3.4.14.10" evidence="4"/>
<dbReference type="PROSITE" id="PS51695">
    <property type="entry name" value="SEDOLISIN"/>
    <property type="match status" value="1"/>
</dbReference>
<evidence type="ECO:0000256" key="4">
    <source>
        <dbReference type="ARBA" id="ARBA00012462"/>
    </source>
</evidence>
<evidence type="ECO:0000256" key="11">
    <source>
        <dbReference type="ARBA" id="ARBA00023145"/>
    </source>
</evidence>
<dbReference type="CDD" id="cd04056">
    <property type="entry name" value="Peptidases_S53"/>
    <property type="match status" value="1"/>
</dbReference>
<dbReference type="GO" id="GO:0008240">
    <property type="term" value="F:tripeptidyl-peptidase activity"/>
    <property type="evidence" value="ECO:0007669"/>
    <property type="project" value="UniProtKB-EC"/>
</dbReference>
<evidence type="ECO:0000256" key="5">
    <source>
        <dbReference type="ARBA" id="ARBA00022525"/>
    </source>
</evidence>
<dbReference type="PANTHER" id="PTHR14218">
    <property type="entry name" value="PROTEASE S8 TRIPEPTIDYL PEPTIDASE I CLN2"/>
    <property type="match status" value="1"/>
</dbReference>
<organism evidence="15 16">
    <name type="scientific">Ceriporiopsis subvermispora (strain B)</name>
    <name type="common">White-rot fungus</name>
    <name type="synonym">Gelatoporia subvermispora</name>
    <dbReference type="NCBI Taxonomy" id="914234"/>
    <lineage>
        <taxon>Eukaryota</taxon>
        <taxon>Fungi</taxon>
        <taxon>Dikarya</taxon>
        <taxon>Basidiomycota</taxon>
        <taxon>Agaricomycotina</taxon>
        <taxon>Agaricomycetes</taxon>
        <taxon>Polyporales</taxon>
        <taxon>Gelatoporiaceae</taxon>
        <taxon>Gelatoporia</taxon>
    </lineage>
</organism>
<feature type="active site" description="Charge relay system" evidence="13">
    <location>
        <position position="89"/>
    </location>
</feature>
<comment type="function">
    <text evidence="2">Secreted tripeptidyl-peptidase which degrades proteins at acidic pHs and is involved in virulence.</text>
</comment>
<sequence length="367" mass="37934">LTKRALPASCSSEVTPSCLQELYGIPFTPATQSLNSIGVSGFQEQFANEADLKTFLGNFRPDVPSTTTFLLDTVDGGTNTQTRSDAEIEANLDIQYTVGVATNVPNTFISVGEVNEDGIDGFLDEINFLLSLANPPQVLSTSYGFNEADVSSQIATNLCNAYAQLGARGTSIIFPSGDGGVAGSESESCTAFIPTFPSTCPFVTSVGATQGNSPEVAASFTSGGFSNLFSTPSYQSCEVSNYLASLGSTNSGRFNRTGRAYPDISAQGADVVIVLQGETGTVSGTSASAPIVASIIALINDRLFAAGGSSLGFLNPLIYAFPEVFTDITSGNNPGCNTNGFPAIDGWDPVAGLGSPNFALLLALFGL</sequence>
<comment type="cofactor">
    <cofactor evidence="13">
        <name>Ca(2+)</name>
        <dbReference type="ChEBI" id="CHEBI:29108"/>
    </cofactor>
    <text evidence="13">Binds 1 Ca(2+) ion per subunit.</text>
</comment>
<feature type="binding site" evidence="13">
    <location>
        <position position="348"/>
    </location>
    <ligand>
        <name>Ca(2+)</name>
        <dbReference type="ChEBI" id="CHEBI:29108"/>
    </ligand>
</feature>
<dbReference type="Pfam" id="PF00082">
    <property type="entry name" value="Peptidase_S8"/>
    <property type="match status" value="1"/>
</dbReference>
<keyword evidence="8" id="KW-0732">Signal</keyword>
<dbReference type="AlphaFoldDB" id="M2PLF4"/>
<dbReference type="SUPFAM" id="SSF52743">
    <property type="entry name" value="Subtilisin-like"/>
    <property type="match status" value="1"/>
</dbReference>
<dbReference type="InterPro" id="IPR030400">
    <property type="entry name" value="Sedolisin_dom"/>
</dbReference>
<dbReference type="STRING" id="914234.M2PLF4"/>
<protein>
    <recommendedName>
        <fullName evidence="4">tripeptidyl-peptidase II</fullName>
        <ecNumber evidence="4">3.4.14.10</ecNumber>
    </recommendedName>
</protein>
<dbReference type="InterPro" id="IPR000209">
    <property type="entry name" value="Peptidase_S8/S53_dom"/>
</dbReference>
<evidence type="ECO:0000256" key="2">
    <source>
        <dbReference type="ARBA" id="ARBA00002451"/>
    </source>
</evidence>
<feature type="binding site" evidence="13">
    <location>
        <position position="328"/>
    </location>
    <ligand>
        <name>Ca(2+)</name>
        <dbReference type="ChEBI" id="CHEBI:29108"/>
    </ligand>
</feature>
<keyword evidence="6 13" id="KW-0645">Protease</keyword>
<dbReference type="GO" id="GO:0005576">
    <property type="term" value="C:extracellular region"/>
    <property type="evidence" value="ECO:0007669"/>
    <property type="project" value="UniProtKB-SubCell"/>
</dbReference>
<dbReference type="OrthoDB" id="409122at2759"/>
<dbReference type="Gene3D" id="3.40.50.200">
    <property type="entry name" value="Peptidase S8/S53 domain"/>
    <property type="match status" value="1"/>
</dbReference>
<keyword evidence="5" id="KW-0964">Secreted</keyword>
<feature type="active site" description="Charge relay system" evidence="13">
    <location>
        <position position="93"/>
    </location>
</feature>
<evidence type="ECO:0000256" key="7">
    <source>
        <dbReference type="ARBA" id="ARBA00022723"/>
    </source>
</evidence>
<keyword evidence="16" id="KW-1185">Reference proteome</keyword>
<dbReference type="HOGENOM" id="CLU_013783_2_0_1"/>
<keyword evidence="7 13" id="KW-0479">Metal-binding</keyword>
<evidence type="ECO:0000256" key="9">
    <source>
        <dbReference type="ARBA" id="ARBA00022801"/>
    </source>
</evidence>
<dbReference type="Proteomes" id="UP000016930">
    <property type="component" value="Unassembled WGS sequence"/>
</dbReference>
<dbReference type="FunFam" id="3.40.50.200:FF:000015">
    <property type="entry name" value="Tripeptidyl peptidase A"/>
    <property type="match status" value="1"/>
</dbReference>
<dbReference type="PANTHER" id="PTHR14218:SF15">
    <property type="entry name" value="TRIPEPTIDYL-PEPTIDASE 1"/>
    <property type="match status" value="1"/>
</dbReference>
<dbReference type="GO" id="GO:0046872">
    <property type="term" value="F:metal ion binding"/>
    <property type="evidence" value="ECO:0007669"/>
    <property type="project" value="UniProtKB-UniRule"/>
</dbReference>